<accession>A0ABS8D644</accession>
<evidence type="ECO:0000256" key="1">
    <source>
        <dbReference type="SAM" id="Phobius"/>
    </source>
</evidence>
<feature type="transmembrane region" description="Helical" evidence="1">
    <location>
        <begin position="12"/>
        <end position="33"/>
    </location>
</feature>
<organism evidence="2 3">
    <name type="scientific">Leeia speluncae</name>
    <dbReference type="NCBI Taxonomy" id="2884804"/>
    <lineage>
        <taxon>Bacteria</taxon>
        <taxon>Pseudomonadati</taxon>
        <taxon>Pseudomonadota</taxon>
        <taxon>Betaproteobacteria</taxon>
        <taxon>Neisseriales</taxon>
        <taxon>Leeiaceae</taxon>
        <taxon>Leeia</taxon>
    </lineage>
</organism>
<dbReference type="EMBL" id="JAJBZT010000004">
    <property type="protein sequence ID" value="MCB6183684.1"/>
    <property type="molecule type" value="Genomic_DNA"/>
</dbReference>
<keyword evidence="1" id="KW-1133">Transmembrane helix</keyword>
<keyword evidence="1" id="KW-0472">Membrane</keyword>
<evidence type="ECO:0000313" key="3">
    <source>
        <dbReference type="Proteomes" id="UP001165395"/>
    </source>
</evidence>
<dbReference type="RefSeq" id="WP_227180462.1">
    <property type="nucleotide sequence ID" value="NZ_JAJBZT010000004.1"/>
</dbReference>
<evidence type="ECO:0000313" key="2">
    <source>
        <dbReference type="EMBL" id="MCB6183684.1"/>
    </source>
</evidence>
<keyword evidence="3" id="KW-1185">Reference proteome</keyword>
<protein>
    <submittedName>
        <fullName evidence="2">Uncharacterized protein</fullName>
    </submittedName>
</protein>
<keyword evidence="1" id="KW-0812">Transmembrane</keyword>
<sequence>MSRLFTRNRQAGYVALSVLLTVCLGMFLITIHVNKARSQVLEERARRLYKLVEIKRVLLSQLSADSFRSVLGTMHAPDAIFTGTSAGIADNGQCLNADTETGLPYIRYGNIATLKHSLFCIGLLPTKDMKLSIGQFENAEAITSYWYAVSPNVLDVASNPLLPGGACIAPLNSKVMREQKAGNDCRNGSLPYEWWTIKENGNQVIANQAVAIVFDAGTEQPGKWQSTNVVTKNMVASYLESIDGAFDAKSVSRYQVSIPSAEVQFSSHPNYSDDVLVWISVADWINAVVPHVVHVFANDFSYPLPDSRPAIDLKHPNSGSILNRWQRLERHWGDIIHYDKESESVAKIWLDGCDATFTIQMQQSFGQYRPVISQSGLCALDEVANAP</sequence>
<gene>
    <name evidence="2" type="ORF">LIN78_08990</name>
</gene>
<comment type="caution">
    <text evidence="2">The sequence shown here is derived from an EMBL/GenBank/DDBJ whole genome shotgun (WGS) entry which is preliminary data.</text>
</comment>
<proteinExistence type="predicted"/>
<name>A0ABS8D644_9NEIS</name>
<dbReference type="Proteomes" id="UP001165395">
    <property type="component" value="Unassembled WGS sequence"/>
</dbReference>
<reference evidence="2" key="1">
    <citation type="submission" date="2021-10" db="EMBL/GenBank/DDBJ databases">
        <title>The complete genome sequence of Leeia sp. TBRC 13508.</title>
        <authorList>
            <person name="Charoenyingcharoen P."/>
            <person name="Yukphan P."/>
        </authorList>
    </citation>
    <scope>NUCLEOTIDE SEQUENCE</scope>
    <source>
        <strain evidence="2">TBRC 13508</strain>
    </source>
</reference>